<evidence type="ECO:0000256" key="1">
    <source>
        <dbReference type="SAM" id="Coils"/>
    </source>
</evidence>
<proteinExistence type="predicted"/>
<evidence type="ECO:0000313" key="4">
    <source>
        <dbReference type="Proteomes" id="UP000326837"/>
    </source>
</evidence>
<organism evidence="3 4">
    <name type="scientific">Lacipirellula parvula</name>
    <dbReference type="NCBI Taxonomy" id="2650471"/>
    <lineage>
        <taxon>Bacteria</taxon>
        <taxon>Pseudomonadati</taxon>
        <taxon>Planctomycetota</taxon>
        <taxon>Planctomycetia</taxon>
        <taxon>Pirellulales</taxon>
        <taxon>Lacipirellulaceae</taxon>
        <taxon>Lacipirellula</taxon>
    </lineage>
</organism>
<protein>
    <submittedName>
        <fullName evidence="3">Uncharacterized protein</fullName>
    </submittedName>
</protein>
<reference evidence="4" key="1">
    <citation type="submission" date="2019-10" db="EMBL/GenBank/DDBJ databases">
        <title>Lacipirellula parvula gen. nov., sp. nov., representing a lineage of planctomycetes widespread in freshwater anoxic habitats, and description of the family Lacipirellulaceae.</title>
        <authorList>
            <person name="Dedysh S.N."/>
            <person name="Kulichevskaya I.S."/>
            <person name="Beletsky A.V."/>
            <person name="Rakitin A.L."/>
            <person name="Mardanov A.V."/>
            <person name="Ivanova A.A."/>
            <person name="Saltykova V.X."/>
            <person name="Rijpstra W.I.C."/>
            <person name="Sinninghe Damste J.S."/>
            <person name="Ravin N.V."/>
        </authorList>
    </citation>
    <scope>NUCLEOTIDE SEQUENCE [LARGE SCALE GENOMIC DNA]</scope>
    <source>
        <strain evidence="4">PX69</strain>
    </source>
</reference>
<evidence type="ECO:0000256" key="2">
    <source>
        <dbReference type="SAM" id="Phobius"/>
    </source>
</evidence>
<dbReference type="Proteomes" id="UP000326837">
    <property type="component" value="Chromosome"/>
</dbReference>
<keyword evidence="1" id="KW-0175">Coiled coil</keyword>
<dbReference type="EMBL" id="AP021861">
    <property type="protein sequence ID" value="BBO32104.1"/>
    <property type="molecule type" value="Genomic_DNA"/>
</dbReference>
<keyword evidence="2" id="KW-1133">Transmembrane helix</keyword>
<name>A0A5K7X5T5_9BACT</name>
<evidence type="ECO:0000313" key="3">
    <source>
        <dbReference type="EMBL" id="BBO32104.1"/>
    </source>
</evidence>
<feature type="transmembrane region" description="Helical" evidence="2">
    <location>
        <begin position="251"/>
        <end position="269"/>
    </location>
</feature>
<accession>A0A5K7X5T5</accession>
<feature type="transmembrane region" description="Helical" evidence="2">
    <location>
        <begin position="213"/>
        <end position="235"/>
    </location>
</feature>
<sequence>MDSPEIIRDRKSKSARELLDGARNFDCLMLEQATQLGESLKLTEVALYVQRALRIYEMIDSDALEILPKQVSDNLAERLRFVFEICERCLQFNPQDSQPQAVRSQLLAESEQLFIQAWGDSHAILAVTARYQQVKMLESLNELVEAHSQRSNEMIESLEVKARDLSRETAKTLEEAASALNSARDAAAAAGVHFQANKFQEASIEHKRLAKDWLGVLIGLAFLLAGWAFFGAWAFKAMEYLTDTPLDAPQLIASKVLVFGVLSFSAIIASRSYFAHCHNTVVNLHRQNALQTYKAIVEATGDAASRDVVLKHAAACIFAPQSSGYSKESNGKPSSVNIIETIGSHLGAKQEF</sequence>
<dbReference type="KEGG" id="lpav:PLANPX_1716"/>
<keyword evidence="2" id="KW-0472">Membrane</keyword>
<feature type="coiled-coil region" evidence="1">
    <location>
        <begin position="148"/>
        <end position="175"/>
    </location>
</feature>
<keyword evidence="4" id="KW-1185">Reference proteome</keyword>
<dbReference type="AlphaFoldDB" id="A0A5K7X5T5"/>
<keyword evidence="2" id="KW-0812">Transmembrane</keyword>
<gene>
    <name evidence="3" type="ORF">PLANPX_1716</name>
</gene>